<dbReference type="PRINTS" id="PR00081">
    <property type="entry name" value="GDHRDH"/>
</dbReference>
<keyword evidence="2" id="KW-0963">Cytoplasm</keyword>
<evidence type="ECO:0000313" key="5">
    <source>
        <dbReference type="EMBL" id="MBK0401987.1"/>
    </source>
</evidence>
<evidence type="ECO:0000313" key="6">
    <source>
        <dbReference type="Proteomes" id="UP000644147"/>
    </source>
</evidence>
<evidence type="ECO:0000256" key="2">
    <source>
        <dbReference type="ARBA" id="ARBA00022490"/>
    </source>
</evidence>
<dbReference type="Pfam" id="PF00106">
    <property type="entry name" value="adh_short"/>
    <property type="match status" value="1"/>
</dbReference>
<dbReference type="Proteomes" id="UP000644147">
    <property type="component" value="Unassembled WGS sequence"/>
</dbReference>
<proteinExistence type="predicted"/>
<organism evidence="5 6">
    <name type="scientific">Adhaeribacter terrigena</name>
    <dbReference type="NCBI Taxonomy" id="2793070"/>
    <lineage>
        <taxon>Bacteria</taxon>
        <taxon>Pseudomonadati</taxon>
        <taxon>Bacteroidota</taxon>
        <taxon>Cytophagia</taxon>
        <taxon>Cytophagales</taxon>
        <taxon>Hymenobacteraceae</taxon>
        <taxon>Adhaeribacter</taxon>
    </lineage>
</organism>
<keyword evidence="4" id="KW-0560">Oxidoreductase</keyword>
<dbReference type="InterPro" id="IPR002347">
    <property type="entry name" value="SDR_fam"/>
</dbReference>
<protein>
    <submittedName>
        <fullName evidence="5">SDR family NAD(P)-dependent oxidoreductase</fullName>
    </submittedName>
</protein>
<gene>
    <name evidence="5" type="ORF">I5M27_03260</name>
</gene>
<reference evidence="5 6" key="1">
    <citation type="submission" date="2020-12" db="EMBL/GenBank/DDBJ databases">
        <title>Bacterial novel species Adhaeribacter sp. BT258 isolated from soil.</title>
        <authorList>
            <person name="Jung H.-Y."/>
        </authorList>
    </citation>
    <scope>NUCLEOTIDE SEQUENCE [LARGE SCALE GENOMIC DNA]</scope>
    <source>
        <strain evidence="5 6">BT258</strain>
    </source>
</reference>
<evidence type="ECO:0000256" key="4">
    <source>
        <dbReference type="ARBA" id="ARBA00023002"/>
    </source>
</evidence>
<evidence type="ECO:0000256" key="3">
    <source>
        <dbReference type="ARBA" id="ARBA00022857"/>
    </source>
</evidence>
<name>A0ABS1BY04_9BACT</name>
<dbReference type="Gene3D" id="3.40.50.720">
    <property type="entry name" value="NAD(P)-binding Rossmann-like Domain"/>
    <property type="match status" value="1"/>
</dbReference>
<dbReference type="InterPro" id="IPR020904">
    <property type="entry name" value="Sc_DH/Rdtase_CS"/>
</dbReference>
<comment type="caution">
    <text evidence="5">The sequence shown here is derived from an EMBL/GenBank/DDBJ whole genome shotgun (WGS) entry which is preliminary data.</text>
</comment>
<keyword evidence="3" id="KW-0521">NADP</keyword>
<dbReference type="InterPro" id="IPR036291">
    <property type="entry name" value="NAD(P)-bd_dom_sf"/>
</dbReference>
<dbReference type="PANTHER" id="PTHR44085">
    <property type="entry name" value="SEPIAPTERIN REDUCTASE"/>
    <property type="match status" value="1"/>
</dbReference>
<sequence>MKYYIITGTGKGIGNALAEELLKEKDTSVIGISRHQTIVHPQYQHQNLDLSDTQNLIARLPEIFPDLKDAEELALVNNAGVLGEIGYVGEKQPEDFGYIFSVNITVPAILMNAFLEQYSALNVPKVVLNISSGAGKYPMDGWAGYCASKAALDLFSQTVQLEQDLRKTGVKVFSLAPGIVDTQMQSQIRSADEAQFSLLDKFQDYKSSGSLASPETVGKKLKKLLQNVPDDLKVVCRIDEIA</sequence>
<dbReference type="PANTHER" id="PTHR44085:SF2">
    <property type="entry name" value="SEPIAPTERIN REDUCTASE"/>
    <property type="match status" value="1"/>
</dbReference>
<dbReference type="EMBL" id="JAEHFX010000001">
    <property type="protein sequence ID" value="MBK0401987.1"/>
    <property type="molecule type" value="Genomic_DNA"/>
</dbReference>
<dbReference type="InterPro" id="IPR051721">
    <property type="entry name" value="Biopterin_syn/organic_redct"/>
</dbReference>
<comment type="subcellular location">
    <subcellularLocation>
        <location evidence="1">Cytoplasm</location>
    </subcellularLocation>
</comment>
<keyword evidence="6" id="KW-1185">Reference proteome</keyword>
<accession>A0ABS1BY04</accession>
<dbReference type="SUPFAM" id="SSF51735">
    <property type="entry name" value="NAD(P)-binding Rossmann-fold domains"/>
    <property type="match status" value="1"/>
</dbReference>
<dbReference type="RefSeq" id="WP_200504584.1">
    <property type="nucleotide sequence ID" value="NZ_JAEHFX010000001.1"/>
</dbReference>
<dbReference type="PROSITE" id="PS00061">
    <property type="entry name" value="ADH_SHORT"/>
    <property type="match status" value="1"/>
</dbReference>
<evidence type="ECO:0000256" key="1">
    <source>
        <dbReference type="ARBA" id="ARBA00004496"/>
    </source>
</evidence>